<reference evidence="2" key="2">
    <citation type="journal article" date="2021" name="PeerJ">
        <title>Extensive microbial diversity within the chicken gut microbiome revealed by metagenomics and culture.</title>
        <authorList>
            <person name="Gilroy R."/>
            <person name="Ravi A."/>
            <person name="Getino M."/>
            <person name="Pursley I."/>
            <person name="Horton D.L."/>
            <person name="Alikhan N.F."/>
            <person name="Baker D."/>
            <person name="Gharbi K."/>
            <person name="Hall N."/>
            <person name="Watson M."/>
            <person name="Adriaenssens E.M."/>
            <person name="Foster-Nyarko E."/>
            <person name="Jarju S."/>
            <person name="Secka A."/>
            <person name="Antonio M."/>
            <person name="Oren A."/>
            <person name="Chaudhuri R.R."/>
            <person name="La Ragione R."/>
            <person name="Hildebrand F."/>
            <person name="Pallen M.J."/>
        </authorList>
    </citation>
    <scope>NUCLEOTIDE SEQUENCE</scope>
    <source>
        <strain evidence="2">20514</strain>
    </source>
</reference>
<comment type="caution">
    <text evidence="2">The sequence shown here is derived from an EMBL/GenBank/DDBJ whole genome shotgun (WGS) entry which is preliminary data.</text>
</comment>
<sequence length="324" mass="37014">MKRLLHKLLDSLKYNGRDWTVFSLSLLLAFSIWLIHNLSLNYSDFLTVQMVASCDRIEGHTARSANSCEVVARCRTSGYNIIKSALALNRAPVQITFDRQSLGHRSGDVFYITRKELSESAHLLYGEKVEVEYFLSDTLFFRFPYESNKKVPVFPVLSMSFAPQYMSQDNLDIEPDSVTIYGEPYHLENVDRVFTETIKLQNLKASAAGVAGIEKIKGVRLSESEVHYSIDVLRYVEITKEVPIDVANVPPDKEMMIYPSRAEVIFRCVFPLVSDVTQASFQIDYEDYINSRSRKCIPEPVFLPEGVLGYEMVPEIFECVLTEK</sequence>
<feature type="transmembrane region" description="Helical" evidence="1">
    <location>
        <begin position="21"/>
        <end position="40"/>
    </location>
</feature>
<accession>A0A9D9HBM1</accession>
<dbReference type="EMBL" id="JADIMQ010000039">
    <property type="protein sequence ID" value="MBO8448140.1"/>
    <property type="molecule type" value="Genomic_DNA"/>
</dbReference>
<dbReference type="Proteomes" id="UP000810252">
    <property type="component" value="Unassembled WGS sequence"/>
</dbReference>
<dbReference type="AlphaFoldDB" id="A0A9D9HBM1"/>
<reference evidence="2" key="1">
    <citation type="submission" date="2020-10" db="EMBL/GenBank/DDBJ databases">
        <authorList>
            <person name="Gilroy R."/>
        </authorList>
    </citation>
    <scope>NUCLEOTIDE SEQUENCE</scope>
    <source>
        <strain evidence="2">20514</strain>
    </source>
</reference>
<keyword evidence="1" id="KW-0812">Transmembrane</keyword>
<gene>
    <name evidence="2" type="ORF">IAC29_02575</name>
</gene>
<evidence type="ECO:0000313" key="3">
    <source>
        <dbReference type="Proteomes" id="UP000810252"/>
    </source>
</evidence>
<protein>
    <recommendedName>
        <fullName evidence="4">YbbR-like protein</fullName>
    </recommendedName>
</protein>
<dbReference type="Gene3D" id="2.170.120.40">
    <property type="entry name" value="YbbR-like domain"/>
    <property type="match status" value="1"/>
</dbReference>
<name>A0A9D9HBM1_9BACT</name>
<evidence type="ECO:0008006" key="4">
    <source>
        <dbReference type="Google" id="ProtNLM"/>
    </source>
</evidence>
<proteinExistence type="predicted"/>
<keyword evidence="1" id="KW-0472">Membrane</keyword>
<organism evidence="2 3">
    <name type="scientific">Candidatus Cryptobacteroides merdigallinarum</name>
    <dbReference type="NCBI Taxonomy" id="2840770"/>
    <lineage>
        <taxon>Bacteria</taxon>
        <taxon>Pseudomonadati</taxon>
        <taxon>Bacteroidota</taxon>
        <taxon>Bacteroidia</taxon>
        <taxon>Bacteroidales</taxon>
        <taxon>Candidatus Cryptobacteroides</taxon>
    </lineage>
</organism>
<evidence type="ECO:0000256" key="1">
    <source>
        <dbReference type="SAM" id="Phobius"/>
    </source>
</evidence>
<keyword evidence="1" id="KW-1133">Transmembrane helix</keyword>
<evidence type="ECO:0000313" key="2">
    <source>
        <dbReference type="EMBL" id="MBO8448140.1"/>
    </source>
</evidence>